<dbReference type="Pfam" id="PF12833">
    <property type="entry name" value="HTH_18"/>
    <property type="match status" value="1"/>
</dbReference>
<keyword evidence="1" id="KW-0805">Transcription regulation</keyword>
<dbReference type="PANTHER" id="PTHR46796">
    <property type="entry name" value="HTH-TYPE TRANSCRIPTIONAL ACTIVATOR RHAS-RELATED"/>
    <property type="match status" value="1"/>
</dbReference>
<evidence type="ECO:0000256" key="2">
    <source>
        <dbReference type="ARBA" id="ARBA00023125"/>
    </source>
</evidence>
<dbReference type="AlphaFoldDB" id="A0A1R4KBV6"/>
<evidence type="ECO:0000256" key="1">
    <source>
        <dbReference type="ARBA" id="ARBA00023015"/>
    </source>
</evidence>
<sequence length="340" mass="37118">MVSTVVPLGVPAPGGRAVLDCSVLHVNERFEAWTEAVSQSFVPLAAEMKSSRRPAGFQGRLVSQSLGPAEINTVAGSAVSVRRSARSIMKNDPGFIKLGLQLRGYSVISQDDRDAALAPGDFAIYDTTRPYMLDFDESFEMFVVMFPAELLRFDRGTLATLTASRFSGRRGLGAVTSRFLGEISRQLDAEPLSGGLPLSDAVFDLLSATFAERLGPTVRGDEQARRRALTMQVESYMASRLGDPNLTVASVADAHHVSVRYLQKLFEQQHETVSGWIRHRRLEQARRDLGNPALAGRSVASIGTSWGFMDAAGFARAFRGEFGFTPSEFRAASLQLLERP</sequence>
<dbReference type="SUPFAM" id="SSF46689">
    <property type="entry name" value="Homeodomain-like"/>
    <property type="match status" value="1"/>
</dbReference>
<dbReference type="PRINTS" id="PR00032">
    <property type="entry name" value="HTHARAC"/>
</dbReference>
<evidence type="ECO:0000313" key="6">
    <source>
        <dbReference type="Proteomes" id="UP000196320"/>
    </source>
</evidence>
<dbReference type="InterPro" id="IPR050204">
    <property type="entry name" value="AraC_XylS_family_regulators"/>
</dbReference>
<dbReference type="OrthoDB" id="9799345at2"/>
<gene>
    <name evidence="5" type="ORF">FM104_11540</name>
</gene>
<keyword evidence="3" id="KW-0804">Transcription</keyword>
<dbReference type="InterPro" id="IPR009057">
    <property type="entry name" value="Homeodomain-like_sf"/>
</dbReference>
<name>A0A1R4KBV6_9MICO</name>
<reference evidence="5 6" key="1">
    <citation type="submission" date="2017-02" db="EMBL/GenBank/DDBJ databases">
        <authorList>
            <person name="Peterson S.W."/>
        </authorList>
    </citation>
    <scope>NUCLEOTIDE SEQUENCE [LARGE SCALE GENOMIC DNA]</scope>
    <source>
        <strain evidence="5 6">B Mb 05.01</strain>
    </source>
</reference>
<dbReference type="EMBL" id="FUKO01000029">
    <property type="protein sequence ID" value="SJN41642.1"/>
    <property type="molecule type" value="Genomic_DNA"/>
</dbReference>
<feature type="domain" description="HTH araC/xylS-type" evidence="4">
    <location>
        <begin position="231"/>
        <end position="332"/>
    </location>
</feature>
<dbReference type="RefSeq" id="WP_087132380.1">
    <property type="nucleotide sequence ID" value="NZ_FUKO01000029.1"/>
</dbReference>
<proteinExistence type="predicted"/>
<evidence type="ECO:0000256" key="3">
    <source>
        <dbReference type="ARBA" id="ARBA00023163"/>
    </source>
</evidence>
<dbReference type="GO" id="GO:0003700">
    <property type="term" value="F:DNA-binding transcription factor activity"/>
    <property type="evidence" value="ECO:0007669"/>
    <property type="project" value="InterPro"/>
</dbReference>
<organism evidence="5 6">
    <name type="scientific">Microbacterium esteraromaticum</name>
    <dbReference type="NCBI Taxonomy" id="57043"/>
    <lineage>
        <taxon>Bacteria</taxon>
        <taxon>Bacillati</taxon>
        <taxon>Actinomycetota</taxon>
        <taxon>Actinomycetes</taxon>
        <taxon>Micrococcales</taxon>
        <taxon>Microbacteriaceae</taxon>
        <taxon>Microbacterium</taxon>
    </lineage>
</organism>
<dbReference type="PANTHER" id="PTHR46796:SF6">
    <property type="entry name" value="ARAC SUBFAMILY"/>
    <property type="match status" value="1"/>
</dbReference>
<evidence type="ECO:0000313" key="5">
    <source>
        <dbReference type="EMBL" id="SJN41642.1"/>
    </source>
</evidence>
<dbReference type="Pfam" id="PF14525">
    <property type="entry name" value="AraC_binding_2"/>
    <property type="match status" value="1"/>
</dbReference>
<dbReference type="PROSITE" id="PS01124">
    <property type="entry name" value="HTH_ARAC_FAMILY_2"/>
    <property type="match status" value="1"/>
</dbReference>
<accession>A0A1R4KBV6</accession>
<evidence type="ECO:0000259" key="4">
    <source>
        <dbReference type="PROSITE" id="PS01124"/>
    </source>
</evidence>
<dbReference type="InterPro" id="IPR018060">
    <property type="entry name" value="HTH_AraC"/>
</dbReference>
<keyword evidence="2" id="KW-0238">DNA-binding</keyword>
<dbReference type="Proteomes" id="UP000196320">
    <property type="component" value="Unassembled WGS sequence"/>
</dbReference>
<dbReference type="SMART" id="SM00342">
    <property type="entry name" value="HTH_ARAC"/>
    <property type="match status" value="1"/>
</dbReference>
<keyword evidence="6" id="KW-1185">Reference proteome</keyword>
<dbReference type="GO" id="GO:0043565">
    <property type="term" value="F:sequence-specific DNA binding"/>
    <property type="evidence" value="ECO:0007669"/>
    <property type="project" value="InterPro"/>
</dbReference>
<protein>
    <submittedName>
        <fullName evidence="5">Transcriptional regulator, AraC family</fullName>
    </submittedName>
</protein>
<dbReference type="InterPro" id="IPR035418">
    <property type="entry name" value="AraC-bd_2"/>
</dbReference>
<dbReference type="InterPro" id="IPR020449">
    <property type="entry name" value="Tscrpt_reg_AraC-type_HTH"/>
</dbReference>
<dbReference type="Gene3D" id="1.10.10.60">
    <property type="entry name" value="Homeodomain-like"/>
    <property type="match status" value="1"/>
</dbReference>